<accession>A0A284RVR7</accession>
<dbReference type="Proteomes" id="UP000219338">
    <property type="component" value="Unassembled WGS sequence"/>
</dbReference>
<evidence type="ECO:0000313" key="2">
    <source>
        <dbReference type="EMBL" id="SJL12837.1"/>
    </source>
</evidence>
<gene>
    <name evidence="2" type="ORF">ARMOST_16269</name>
</gene>
<protein>
    <submittedName>
        <fullName evidence="2">Uncharacterized protein</fullName>
    </submittedName>
</protein>
<dbReference type="EMBL" id="FUEG01000018">
    <property type="protein sequence ID" value="SJL12837.1"/>
    <property type="molecule type" value="Genomic_DNA"/>
</dbReference>
<name>A0A284RVR7_ARMOS</name>
<feature type="region of interest" description="Disordered" evidence="1">
    <location>
        <begin position="1"/>
        <end position="52"/>
    </location>
</feature>
<proteinExistence type="predicted"/>
<feature type="compositionally biased region" description="Low complexity" evidence="1">
    <location>
        <begin position="18"/>
        <end position="32"/>
    </location>
</feature>
<feature type="compositionally biased region" description="Polar residues" evidence="1">
    <location>
        <begin position="42"/>
        <end position="52"/>
    </location>
</feature>
<evidence type="ECO:0000256" key="1">
    <source>
        <dbReference type="SAM" id="MobiDB-lite"/>
    </source>
</evidence>
<sequence length="195" mass="20813">MTPSTPQRANRSAHSHSHSLSYSHLRSPSSPATPYTPLSLRSFASSNPSPALTTPASVRNFPAGLKHSHFASPQVAKSYTSSPNVSRDQSLADLARNWRSCASKNGIKVATCDAPQFDDDDAIDMSFYDANDSGFITAEEGASSILCFSVITDVFFSSPTPTFYVQSAAPCPVDFSSARISCDEPKPANDSNLSP</sequence>
<reference evidence="3" key="1">
    <citation type="journal article" date="2017" name="Nat. Ecol. Evol.">
        <title>Genome expansion and lineage-specific genetic innovations in the forest pathogenic fungi Armillaria.</title>
        <authorList>
            <person name="Sipos G."/>
            <person name="Prasanna A.N."/>
            <person name="Walter M.C."/>
            <person name="O'Connor E."/>
            <person name="Balint B."/>
            <person name="Krizsan K."/>
            <person name="Kiss B."/>
            <person name="Hess J."/>
            <person name="Varga T."/>
            <person name="Slot J."/>
            <person name="Riley R."/>
            <person name="Boka B."/>
            <person name="Rigling D."/>
            <person name="Barry K."/>
            <person name="Lee J."/>
            <person name="Mihaltcheva S."/>
            <person name="LaButti K."/>
            <person name="Lipzen A."/>
            <person name="Waldron R."/>
            <person name="Moloney N.M."/>
            <person name="Sperisen C."/>
            <person name="Kredics L."/>
            <person name="Vagvoelgyi C."/>
            <person name="Patrignani A."/>
            <person name="Fitzpatrick D."/>
            <person name="Nagy I."/>
            <person name="Doyle S."/>
            <person name="Anderson J.B."/>
            <person name="Grigoriev I.V."/>
            <person name="Gueldener U."/>
            <person name="Muensterkoetter M."/>
            <person name="Nagy L.G."/>
        </authorList>
    </citation>
    <scope>NUCLEOTIDE SEQUENCE [LARGE SCALE GENOMIC DNA]</scope>
    <source>
        <strain evidence="3">C18/9</strain>
    </source>
</reference>
<keyword evidence="3" id="KW-1185">Reference proteome</keyword>
<dbReference type="AlphaFoldDB" id="A0A284RVR7"/>
<feature type="compositionally biased region" description="Polar residues" evidence="1">
    <location>
        <begin position="1"/>
        <end position="10"/>
    </location>
</feature>
<evidence type="ECO:0000313" key="3">
    <source>
        <dbReference type="Proteomes" id="UP000219338"/>
    </source>
</evidence>
<organism evidence="2 3">
    <name type="scientific">Armillaria ostoyae</name>
    <name type="common">Armillaria root rot fungus</name>
    <dbReference type="NCBI Taxonomy" id="47428"/>
    <lineage>
        <taxon>Eukaryota</taxon>
        <taxon>Fungi</taxon>
        <taxon>Dikarya</taxon>
        <taxon>Basidiomycota</taxon>
        <taxon>Agaricomycotina</taxon>
        <taxon>Agaricomycetes</taxon>
        <taxon>Agaricomycetidae</taxon>
        <taxon>Agaricales</taxon>
        <taxon>Marasmiineae</taxon>
        <taxon>Physalacriaceae</taxon>
        <taxon>Armillaria</taxon>
    </lineage>
</organism>
<dbReference type="STRING" id="47428.A0A284RVR7"/>